<reference evidence="1 2" key="1">
    <citation type="submission" date="2014-09" db="EMBL/GenBank/DDBJ databases">
        <authorList>
            <person name="Regsiter A."/>
        </authorList>
    </citation>
    <scope>NUCLEOTIDE SEQUENCE [LARGE SCALE GENOMIC DNA]</scope>
</reference>
<gene>
    <name evidence="1" type="ORF">XAC3562_10103</name>
</gene>
<proteinExistence type="predicted"/>
<organism evidence="1 2">
    <name type="scientific">Xanthomonas citri pv. citri</name>
    <dbReference type="NCBI Taxonomy" id="611301"/>
    <lineage>
        <taxon>Bacteria</taxon>
        <taxon>Pseudomonadati</taxon>
        <taxon>Pseudomonadota</taxon>
        <taxon>Gammaproteobacteria</taxon>
        <taxon>Lysobacterales</taxon>
        <taxon>Lysobacteraceae</taxon>
        <taxon>Xanthomonas</taxon>
    </lineage>
</organism>
<comment type="caution">
    <text evidence="1">The sequence shown here is derived from an EMBL/GenBank/DDBJ whole genome shotgun (WGS) entry which is preliminary data.</text>
</comment>
<evidence type="ECO:0000313" key="2">
    <source>
        <dbReference type="Proteomes" id="UP000052230"/>
    </source>
</evidence>
<dbReference type="AlphaFoldDB" id="A0A0U5F7Y3"/>
<keyword evidence="2" id="KW-1185">Reference proteome</keyword>
<sequence length="131" mass="13162">MVSAWVGAARVIDGCGVLFEAALSLVVRAWTVGAATDAACAGVGVGVGVGAFVSAMLANFMRLSCWRAGYAGLHIAASALLLGACTLRVGDDAVKTAARDAAGCVSQAVDRAPRKQCTPICTTAPTSFDVD</sequence>
<name>A0A0U5F7Y3_XANCI</name>
<dbReference type="Proteomes" id="UP000052230">
    <property type="component" value="Unassembled WGS sequence"/>
</dbReference>
<accession>A0A0U5F7Y3</accession>
<protein>
    <submittedName>
        <fullName evidence="1">Uncharacterized protein</fullName>
    </submittedName>
</protein>
<evidence type="ECO:0000313" key="1">
    <source>
        <dbReference type="EMBL" id="CEG14162.1"/>
    </source>
</evidence>
<dbReference type="EMBL" id="CCXZ01000001">
    <property type="protein sequence ID" value="CEG14162.1"/>
    <property type="molecule type" value="Genomic_DNA"/>
</dbReference>